<evidence type="ECO:0000313" key="2">
    <source>
        <dbReference type="EMBL" id="KAE8680707.1"/>
    </source>
</evidence>
<dbReference type="PANTHER" id="PTHR33116:SF78">
    <property type="entry name" value="OS12G0587133 PROTEIN"/>
    <property type="match status" value="1"/>
</dbReference>
<name>A0A6A2YN11_HIBSY</name>
<feature type="domain" description="Reverse transcriptase zinc-binding" evidence="1">
    <location>
        <begin position="60"/>
        <end position="97"/>
    </location>
</feature>
<protein>
    <recommendedName>
        <fullName evidence="1">Reverse transcriptase zinc-binding domain-containing protein</fullName>
    </recommendedName>
</protein>
<accession>A0A6A2YN11</accession>
<proteinExistence type="predicted"/>
<gene>
    <name evidence="2" type="ORF">F3Y22_tig00111372pilonHSYRG00187</name>
</gene>
<dbReference type="Proteomes" id="UP000436088">
    <property type="component" value="Unassembled WGS sequence"/>
</dbReference>
<reference evidence="2" key="1">
    <citation type="submission" date="2019-09" db="EMBL/GenBank/DDBJ databases">
        <title>Draft genome information of white flower Hibiscus syriacus.</title>
        <authorList>
            <person name="Kim Y.-M."/>
        </authorList>
    </citation>
    <scope>NUCLEOTIDE SEQUENCE [LARGE SCALE GENOMIC DNA]</scope>
    <source>
        <strain evidence="2">YM2019G1</strain>
    </source>
</reference>
<dbReference type="InterPro" id="IPR026960">
    <property type="entry name" value="RVT-Znf"/>
</dbReference>
<dbReference type="EMBL" id="VEPZ02001321">
    <property type="protein sequence ID" value="KAE8680707.1"/>
    <property type="molecule type" value="Genomic_DNA"/>
</dbReference>
<dbReference type="AlphaFoldDB" id="A0A6A2YN11"/>
<dbReference type="PANTHER" id="PTHR33116">
    <property type="entry name" value="REVERSE TRANSCRIPTASE ZINC-BINDING DOMAIN-CONTAINING PROTEIN-RELATED-RELATED"/>
    <property type="match status" value="1"/>
</dbReference>
<dbReference type="Pfam" id="PF13966">
    <property type="entry name" value="zf-RVT"/>
    <property type="match status" value="1"/>
</dbReference>
<comment type="caution">
    <text evidence="2">The sequence shown here is derived from an EMBL/GenBank/DDBJ whole genome shotgun (WGS) entry which is preliminary data.</text>
</comment>
<organism evidence="2 3">
    <name type="scientific">Hibiscus syriacus</name>
    <name type="common">Rose of Sharon</name>
    <dbReference type="NCBI Taxonomy" id="106335"/>
    <lineage>
        <taxon>Eukaryota</taxon>
        <taxon>Viridiplantae</taxon>
        <taxon>Streptophyta</taxon>
        <taxon>Embryophyta</taxon>
        <taxon>Tracheophyta</taxon>
        <taxon>Spermatophyta</taxon>
        <taxon>Magnoliopsida</taxon>
        <taxon>eudicotyledons</taxon>
        <taxon>Gunneridae</taxon>
        <taxon>Pentapetalae</taxon>
        <taxon>rosids</taxon>
        <taxon>malvids</taxon>
        <taxon>Malvales</taxon>
        <taxon>Malvaceae</taxon>
        <taxon>Malvoideae</taxon>
        <taxon>Hibiscus</taxon>
    </lineage>
</organism>
<sequence>MSVSGWNKACFARLVRSLLAEDGSLWVAWIHSYMIKYADFWQMSHETDLGKHADHKACIRLARMGLAIENDNCLLCSTEPETRDHIFFECGLAKTLWGAIISLCGIHRTVSCWNGELAWATHCFKGKSLIVRMLKLALAGYVYSIWKERNNRLFGGKVRLMEDILDDTRDAVRARLSSWSINIMESRNVALCDSWGILCI</sequence>
<evidence type="ECO:0000313" key="3">
    <source>
        <dbReference type="Proteomes" id="UP000436088"/>
    </source>
</evidence>
<keyword evidence="3" id="KW-1185">Reference proteome</keyword>
<evidence type="ECO:0000259" key="1">
    <source>
        <dbReference type="Pfam" id="PF13966"/>
    </source>
</evidence>